<dbReference type="InterPro" id="IPR007263">
    <property type="entry name" value="DCC1-like"/>
</dbReference>
<organism evidence="1 2">
    <name type="scientific">Catenulispora yoronensis</name>
    <dbReference type="NCBI Taxonomy" id="450799"/>
    <lineage>
        <taxon>Bacteria</taxon>
        <taxon>Bacillati</taxon>
        <taxon>Actinomycetota</taxon>
        <taxon>Actinomycetes</taxon>
        <taxon>Catenulisporales</taxon>
        <taxon>Catenulisporaceae</taxon>
        <taxon>Catenulispora</taxon>
    </lineage>
</organism>
<proteinExistence type="predicted"/>
<comment type="caution">
    <text evidence="1">The sequence shown here is derived from an EMBL/GenBank/DDBJ whole genome shotgun (WGS) entry which is preliminary data.</text>
</comment>
<evidence type="ECO:0000313" key="1">
    <source>
        <dbReference type="EMBL" id="GAA2052833.1"/>
    </source>
</evidence>
<reference evidence="1 2" key="1">
    <citation type="journal article" date="2019" name="Int. J. Syst. Evol. Microbiol.">
        <title>The Global Catalogue of Microorganisms (GCM) 10K type strain sequencing project: providing services to taxonomists for standard genome sequencing and annotation.</title>
        <authorList>
            <consortium name="The Broad Institute Genomics Platform"/>
            <consortium name="The Broad Institute Genome Sequencing Center for Infectious Disease"/>
            <person name="Wu L."/>
            <person name="Ma J."/>
        </authorList>
    </citation>
    <scope>NUCLEOTIDE SEQUENCE [LARGE SCALE GENOMIC DNA]</scope>
    <source>
        <strain evidence="1 2">JCM 16014</strain>
    </source>
</reference>
<keyword evidence="2" id="KW-1185">Reference proteome</keyword>
<evidence type="ECO:0008006" key="3">
    <source>
        <dbReference type="Google" id="ProtNLM"/>
    </source>
</evidence>
<dbReference type="RefSeq" id="WP_344670044.1">
    <property type="nucleotide sequence ID" value="NZ_BAAAQN010000055.1"/>
</dbReference>
<name>A0ABN2V727_9ACTN</name>
<dbReference type="Pfam" id="PF04134">
    <property type="entry name" value="DCC1-like"/>
    <property type="match status" value="1"/>
</dbReference>
<accession>A0ABN2V727</accession>
<protein>
    <recommendedName>
        <fullName evidence="3">DUF393 domain-containing protein</fullName>
    </recommendedName>
</protein>
<gene>
    <name evidence="1" type="ORF">GCM10009839_70560</name>
</gene>
<sequence>MRESRFDKPVLIFDGDCGFCTRSVNVFKRLPVDADVTAYQFADLALYGTTEERASYEVLWVDRSGQVHGGAQAIARLLVSAGGIYAAAGWLLRTPPLRWLAAGVYRLIANNRQKMPGGTAACALPPAARESGIGA</sequence>
<evidence type="ECO:0000313" key="2">
    <source>
        <dbReference type="Proteomes" id="UP001500751"/>
    </source>
</evidence>
<dbReference type="Proteomes" id="UP001500751">
    <property type="component" value="Unassembled WGS sequence"/>
</dbReference>
<dbReference type="EMBL" id="BAAAQN010000055">
    <property type="protein sequence ID" value="GAA2052833.1"/>
    <property type="molecule type" value="Genomic_DNA"/>
</dbReference>